<name>A0A0Q3TH53_9BACI</name>
<accession>A0A0Q3TH53</accession>
<organism evidence="1 2">
    <name type="scientific">Heyndrickxia shackletonii</name>
    <dbReference type="NCBI Taxonomy" id="157838"/>
    <lineage>
        <taxon>Bacteria</taxon>
        <taxon>Bacillati</taxon>
        <taxon>Bacillota</taxon>
        <taxon>Bacilli</taxon>
        <taxon>Bacillales</taxon>
        <taxon>Bacillaceae</taxon>
        <taxon>Heyndrickxia</taxon>
    </lineage>
</organism>
<evidence type="ECO:0000313" key="1">
    <source>
        <dbReference type="EMBL" id="KQL52985.1"/>
    </source>
</evidence>
<dbReference type="Pfam" id="PF20074">
    <property type="entry name" value="DUF6470"/>
    <property type="match status" value="1"/>
</dbReference>
<keyword evidence="2" id="KW-1185">Reference proteome</keyword>
<reference evidence="1 2" key="1">
    <citation type="submission" date="2015-09" db="EMBL/GenBank/DDBJ databases">
        <title>Genome sequencing project for genomic taxonomy and phylogenomics of Bacillus-like bacteria.</title>
        <authorList>
            <person name="Liu B."/>
            <person name="Wang J."/>
            <person name="Zhu Y."/>
            <person name="Liu G."/>
            <person name="Chen Q."/>
            <person name="Chen Z."/>
            <person name="Lan J."/>
            <person name="Che J."/>
            <person name="Ge C."/>
            <person name="Shi H."/>
            <person name="Pan Z."/>
            <person name="Liu X."/>
        </authorList>
    </citation>
    <scope>NUCLEOTIDE SEQUENCE [LARGE SCALE GENOMIC DNA]</scope>
    <source>
        <strain evidence="1 2">LMG 18435</strain>
    </source>
</reference>
<dbReference type="PATRIC" id="fig|157838.3.peg.1182"/>
<dbReference type="EMBL" id="LJJC01000004">
    <property type="protein sequence ID" value="KQL52985.1"/>
    <property type="molecule type" value="Genomic_DNA"/>
</dbReference>
<dbReference type="RefSeq" id="WP_055738701.1">
    <property type="nucleotide sequence ID" value="NZ_JAAIWL010000004.1"/>
</dbReference>
<dbReference type="Proteomes" id="UP000051888">
    <property type="component" value="Unassembled WGS sequence"/>
</dbReference>
<dbReference type="InterPro" id="IPR045527">
    <property type="entry name" value="DUF6470"/>
</dbReference>
<sequence>MKLPQIRLESQPAMIQMNSKIATQSIEQPAAGLDIQQPPAELHIERTPAKFTVDQSQAWADMDLKPISKRIKEFAQNGYQDWLDGIARRAEEGDQLMRVENGGNPIASISKENSKLPTHEFNFGLVPSPLSVKTYFDPSKLDIQWDTKKPSINVRVNKPTIEYSPGNVSISMKQYQSLKIDFTNINSIGSNFENQI</sequence>
<comment type="caution">
    <text evidence="1">The sequence shown here is derived from an EMBL/GenBank/DDBJ whole genome shotgun (WGS) entry which is preliminary data.</text>
</comment>
<dbReference type="OrthoDB" id="2112831at2"/>
<protein>
    <submittedName>
        <fullName evidence="1">Uncharacterized protein</fullName>
    </submittedName>
</protein>
<proteinExistence type="predicted"/>
<dbReference type="AlphaFoldDB" id="A0A0Q3TH53"/>
<dbReference type="STRING" id="157838.AN964_05310"/>
<evidence type="ECO:0000313" key="2">
    <source>
        <dbReference type="Proteomes" id="UP000051888"/>
    </source>
</evidence>
<gene>
    <name evidence="1" type="ORF">AN964_05310</name>
</gene>